<dbReference type="AlphaFoldDB" id="D6Y2S9"/>
<feature type="transmembrane region" description="Helical" evidence="1">
    <location>
        <begin position="73"/>
        <end position="93"/>
    </location>
</feature>
<evidence type="ECO:0000256" key="1">
    <source>
        <dbReference type="SAM" id="Phobius"/>
    </source>
</evidence>
<organism evidence="2 3">
    <name type="scientific">Thermobispora bispora (strain ATCC 19993 / DSM 43833 / CBS 139.67 / JCM 10125 / KCTC 9307 / NBRC 14880 / R51)</name>
    <dbReference type="NCBI Taxonomy" id="469371"/>
    <lineage>
        <taxon>Bacteria</taxon>
        <taxon>Bacillati</taxon>
        <taxon>Actinomycetota</taxon>
        <taxon>Actinomycetes</taxon>
        <taxon>Streptosporangiales</taxon>
        <taxon>Streptosporangiaceae</taxon>
        <taxon>Thermobispora</taxon>
    </lineage>
</organism>
<dbReference type="HOGENOM" id="CLU_065811_0_0_11"/>
<feature type="transmembrane region" description="Helical" evidence="1">
    <location>
        <begin position="47"/>
        <end position="67"/>
    </location>
</feature>
<dbReference type="KEGG" id="tbi:Tbis_0158"/>
<reference evidence="2 3" key="1">
    <citation type="submission" date="2010-01" db="EMBL/GenBank/DDBJ databases">
        <title>The complete genome of Thermobispora bispora DSM 43833.</title>
        <authorList>
            <consortium name="US DOE Joint Genome Institute (JGI-PGF)"/>
            <person name="Lucas S."/>
            <person name="Copeland A."/>
            <person name="Lapidus A."/>
            <person name="Glavina del Rio T."/>
            <person name="Dalin E."/>
            <person name="Tice H."/>
            <person name="Bruce D."/>
            <person name="Goodwin L."/>
            <person name="Pitluck S."/>
            <person name="Kyrpides N."/>
            <person name="Mavromatis K."/>
            <person name="Ivanova N."/>
            <person name="Mikhailova N."/>
            <person name="Chertkov O."/>
            <person name="Brettin T."/>
            <person name="Detter J.C."/>
            <person name="Han C."/>
            <person name="Larimer F."/>
            <person name="Land M."/>
            <person name="Hauser L."/>
            <person name="Markowitz V."/>
            <person name="Cheng J.-F."/>
            <person name="Hugenholtz P."/>
            <person name="Woyke T."/>
            <person name="Wu D."/>
            <person name="Jando M."/>
            <person name="Schneider S."/>
            <person name="Klenk H.-P."/>
            <person name="Eisen J.A."/>
        </authorList>
    </citation>
    <scope>NUCLEOTIDE SEQUENCE [LARGE SCALE GENOMIC DNA]</scope>
    <source>
        <strain evidence="3">ATCC 19993 / DSM 43833 / CBS 139.67 / JCM 10125 / KCTC 9307 / NBRC 14880 / R51</strain>
    </source>
</reference>
<accession>D6Y2S9</accession>
<dbReference type="STRING" id="469371.Tbis_0158"/>
<keyword evidence="1" id="KW-0812">Transmembrane</keyword>
<sequence length="313" mass="34237">MGTTVFAAVYVRNQGARRHPGGPAVDRMSTHDAAHTVRRRMSHLVRLAKFLVPVIIAVEAVLVLSGVTSIGDATMVVIATEVLLFWLIVIEIVEIRRAYRRFAREEPDRFTAAMRAVESVLPEPVGRLIAHELMLQRALVLLVLRKRGVPPGGQGIPHHRPVMGFLGAVLGLTAVEMLGVELAVPWPTVRWILLAVSLIGCWWLAGFAAGLVVQPVTVGPDTLRIRYSCFADLSVPLAAIDRVVPLPRSRGRRRTAMAHGDEPVVEVGKQQHGAPPGEPVPIRLRGGAPREVRRVHLWVDDPQALAAAVAEYR</sequence>
<gene>
    <name evidence="2" type="ordered locus">Tbis_0158</name>
</gene>
<keyword evidence="3" id="KW-1185">Reference proteome</keyword>
<feature type="transmembrane region" description="Helical" evidence="1">
    <location>
        <begin position="191"/>
        <end position="213"/>
    </location>
</feature>
<keyword evidence="1" id="KW-0472">Membrane</keyword>
<keyword evidence="1" id="KW-1133">Transmembrane helix</keyword>
<name>D6Y2S9_THEBD</name>
<feature type="transmembrane region" description="Helical" evidence="1">
    <location>
        <begin position="164"/>
        <end position="184"/>
    </location>
</feature>
<evidence type="ECO:0000313" key="3">
    <source>
        <dbReference type="Proteomes" id="UP000006640"/>
    </source>
</evidence>
<proteinExistence type="predicted"/>
<evidence type="ECO:0000313" key="2">
    <source>
        <dbReference type="EMBL" id="ADG86890.1"/>
    </source>
</evidence>
<dbReference type="Proteomes" id="UP000006640">
    <property type="component" value="Chromosome"/>
</dbReference>
<dbReference type="EMBL" id="CP001874">
    <property type="protein sequence ID" value="ADG86890.1"/>
    <property type="molecule type" value="Genomic_DNA"/>
</dbReference>
<protein>
    <submittedName>
        <fullName evidence="2">Uncharacterized protein</fullName>
    </submittedName>
</protein>